<dbReference type="EMBL" id="MEVI01000003">
    <property type="protein sequence ID" value="OGC54983.1"/>
    <property type="molecule type" value="Genomic_DNA"/>
</dbReference>
<accession>A0A1F4VE57</accession>
<feature type="transmembrane region" description="Helical" evidence="1">
    <location>
        <begin position="348"/>
        <end position="366"/>
    </location>
</feature>
<feature type="transmembrane region" description="Helical" evidence="1">
    <location>
        <begin position="231"/>
        <end position="251"/>
    </location>
</feature>
<reference evidence="2 3" key="1">
    <citation type="journal article" date="2016" name="Nat. Commun.">
        <title>Thousands of microbial genomes shed light on interconnected biogeochemical processes in an aquifer system.</title>
        <authorList>
            <person name="Anantharaman K."/>
            <person name="Brown C.T."/>
            <person name="Hug L.A."/>
            <person name="Sharon I."/>
            <person name="Castelle C.J."/>
            <person name="Probst A.J."/>
            <person name="Thomas B.C."/>
            <person name="Singh A."/>
            <person name="Wilkins M.J."/>
            <person name="Karaoz U."/>
            <person name="Brodie E.L."/>
            <person name="Williams K.H."/>
            <person name="Hubbard S.S."/>
            <person name="Banfield J.F."/>
        </authorList>
    </citation>
    <scope>NUCLEOTIDE SEQUENCE [LARGE SCALE GENOMIC DNA]</scope>
</reference>
<feature type="transmembrane region" description="Helical" evidence="1">
    <location>
        <begin position="66"/>
        <end position="84"/>
    </location>
</feature>
<feature type="transmembrane region" description="Helical" evidence="1">
    <location>
        <begin position="323"/>
        <end position="342"/>
    </location>
</feature>
<name>A0A1F4VE57_UNCKA</name>
<feature type="transmembrane region" description="Helical" evidence="1">
    <location>
        <begin position="157"/>
        <end position="176"/>
    </location>
</feature>
<comment type="caution">
    <text evidence="2">The sequence shown here is derived from an EMBL/GenBank/DDBJ whole genome shotgun (WGS) entry which is preliminary data.</text>
</comment>
<protein>
    <recommendedName>
        <fullName evidence="4">Glycosyltransferase RgtA/B/C/D-like domain-containing protein</fullName>
    </recommendedName>
</protein>
<evidence type="ECO:0008006" key="4">
    <source>
        <dbReference type="Google" id="ProtNLM"/>
    </source>
</evidence>
<dbReference type="Proteomes" id="UP000176504">
    <property type="component" value="Unassembled WGS sequence"/>
</dbReference>
<evidence type="ECO:0000313" key="2">
    <source>
        <dbReference type="EMBL" id="OGC54983.1"/>
    </source>
</evidence>
<keyword evidence="1" id="KW-0812">Transmembrane</keyword>
<feature type="transmembrane region" description="Helical" evidence="1">
    <location>
        <begin position="378"/>
        <end position="397"/>
    </location>
</feature>
<keyword evidence="1" id="KW-0472">Membrane</keyword>
<evidence type="ECO:0000256" key="1">
    <source>
        <dbReference type="SAM" id="Phobius"/>
    </source>
</evidence>
<gene>
    <name evidence="2" type="ORF">A3A78_03310</name>
</gene>
<keyword evidence="1" id="KW-1133">Transmembrane helix</keyword>
<dbReference type="AlphaFoldDB" id="A0A1F4VE57"/>
<sequence>MKTLDKIRKIKFEILVALLFILSRAPSLGHDNFNTDVWRWKARIYDFGGGLFGGQFEKTIQTYHPGVSLMIIGSASIKVYNLYYRVFTGSNPPNNELRTIFELDLVQKFFVVFATGVSISFLFYALRKMFGVKTTFILISVFSLEPFYIALTKVLHLEGLMTTFMVVSFVWFYYYVNFQKGFKSLFVSGFFASLAVLTKSSSLMILPFVLFMLFVEVIFKKTTFKSMVSSYFRWFLIVLLWFVLLWPGMWVKPWEALSTYFTGIFTVGVEGGHDQIYFGSLTSDPGFTFYPVVLMYKTSLYLILGFIGWLFVKANISEDKKKFALYSLFFSFLYFIEISIPSKKLDRYILPSIMGLSLASSFFYDYLLTYLHEKFKKLAYLIFFLIFIPQFILYLKIHPDYFSYYSVLGGGLKRGIFVLEPKWMIGVPEIISYFNNIREQGEYKTFENNETLSKLLYSRRIDDKLTVAFPEKYYTQIWPFIREIKGWAVLESLGPEAERANFFVYPVWEDTSSTKMKYNLKFEGTINIDSVPVYNVYKKER</sequence>
<feature type="transmembrane region" description="Helical" evidence="1">
    <location>
        <begin position="289"/>
        <end position="311"/>
    </location>
</feature>
<evidence type="ECO:0000313" key="3">
    <source>
        <dbReference type="Proteomes" id="UP000176504"/>
    </source>
</evidence>
<proteinExistence type="predicted"/>
<organism evidence="2 3">
    <name type="scientific">candidate division WWE3 bacterium RIFCSPLOWO2_01_FULL_41_18</name>
    <dbReference type="NCBI Taxonomy" id="1802625"/>
    <lineage>
        <taxon>Bacteria</taxon>
        <taxon>Katanobacteria</taxon>
    </lineage>
</organism>
<feature type="transmembrane region" description="Helical" evidence="1">
    <location>
        <begin position="196"/>
        <end position="219"/>
    </location>
</feature>
<feature type="transmembrane region" description="Helical" evidence="1">
    <location>
        <begin position="105"/>
        <end position="124"/>
    </location>
</feature>